<organism evidence="5 6">
    <name type="scientific">Chrysophaeum taylorii</name>
    <dbReference type="NCBI Taxonomy" id="2483200"/>
    <lineage>
        <taxon>Eukaryota</taxon>
        <taxon>Sar</taxon>
        <taxon>Stramenopiles</taxon>
        <taxon>Ochrophyta</taxon>
        <taxon>Pelagophyceae</taxon>
        <taxon>Pelagomonadales</taxon>
        <taxon>Pelagomonadaceae</taxon>
        <taxon>Chrysophaeum</taxon>
    </lineage>
</organism>
<keyword evidence="2" id="KW-0863">Zinc-finger</keyword>
<protein>
    <recommendedName>
        <fullName evidence="4">ZZ-type domain-containing protein</fullName>
    </recommendedName>
</protein>
<comment type="caution">
    <text evidence="5">The sequence shown here is derived from an EMBL/GenBank/DDBJ whole genome shotgun (WGS) entry which is preliminary data.</text>
</comment>
<dbReference type="Pfam" id="PF00569">
    <property type="entry name" value="ZZ"/>
    <property type="match status" value="1"/>
</dbReference>
<dbReference type="SUPFAM" id="SSF103642">
    <property type="entry name" value="Sec-C motif"/>
    <property type="match status" value="1"/>
</dbReference>
<gene>
    <name evidence="5" type="ORF">CTAYLR_000516</name>
</gene>
<feature type="domain" description="ZZ-type" evidence="4">
    <location>
        <begin position="32"/>
        <end position="76"/>
    </location>
</feature>
<evidence type="ECO:0000259" key="4">
    <source>
        <dbReference type="SMART" id="SM00291"/>
    </source>
</evidence>
<dbReference type="AlphaFoldDB" id="A0AAD7UGX1"/>
<reference evidence="5" key="1">
    <citation type="submission" date="2023-01" db="EMBL/GenBank/DDBJ databases">
        <title>Metagenome sequencing of chrysophaentin producing Chrysophaeum taylorii.</title>
        <authorList>
            <person name="Davison J."/>
            <person name="Bewley C."/>
        </authorList>
    </citation>
    <scope>NUCLEOTIDE SEQUENCE</scope>
    <source>
        <strain evidence="5">NIES-1699</strain>
    </source>
</reference>
<evidence type="ECO:0000313" key="6">
    <source>
        <dbReference type="Proteomes" id="UP001230188"/>
    </source>
</evidence>
<dbReference type="InterPro" id="IPR004027">
    <property type="entry name" value="SEC_C_motif"/>
</dbReference>
<dbReference type="SMART" id="SM00291">
    <property type="entry name" value="ZnF_ZZ"/>
    <property type="match status" value="1"/>
</dbReference>
<keyword evidence="3" id="KW-0862">Zinc</keyword>
<sequence length="144" mass="15720">MDEDSRRRADIVAAKVAALKREREQKTEYFGEHAGISCDGCGLHAPLMGYRYRCKRCGNHDVCESCFAEWDGGNGKVRNALKQQRLSAKAADHLFVLHKDSKGFKPLVKGAVAAAAAVIKKQKPNDSCACSSGRKYKKCCGAAK</sequence>
<proteinExistence type="predicted"/>
<keyword evidence="1" id="KW-0479">Metal-binding</keyword>
<evidence type="ECO:0000256" key="1">
    <source>
        <dbReference type="ARBA" id="ARBA00022723"/>
    </source>
</evidence>
<dbReference type="GO" id="GO:0008270">
    <property type="term" value="F:zinc ion binding"/>
    <property type="evidence" value="ECO:0007669"/>
    <property type="project" value="UniProtKB-KW"/>
</dbReference>
<dbReference type="Proteomes" id="UP001230188">
    <property type="component" value="Unassembled WGS sequence"/>
</dbReference>
<dbReference type="Gene3D" id="3.30.60.90">
    <property type="match status" value="1"/>
</dbReference>
<dbReference type="EMBL" id="JAQMWT010000309">
    <property type="protein sequence ID" value="KAJ8605843.1"/>
    <property type="molecule type" value="Genomic_DNA"/>
</dbReference>
<dbReference type="SUPFAM" id="SSF57850">
    <property type="entry name" value="RING/U-box"/>
    <property type="match status" value="1"/>
</dbReference>
<accession>A0AAD7UGX1</accession>
<evidence type="ECO:0000256" key="3">
    <source>
        <dbReference type="ARBA" id="ARBA00022833"/>
    </source>
</evidence>
<evidence type="ECO:0000256" key="2">
    <source>
        <dbReference type="ARBA" id="ARBA00022771"/>
    </source>
</evidence>
<evidence type="ECO:0000313" key="5">
    <source>
        <dbReference type="EMBL" id="KAJ8605843.1"/>
    </source>
</evidence>
<keyword evidence="6" id="KW-1185">Reference proteome</keyword>
<dbReference type="InterPro" id="IPR000433">
    <property type="entry name" value="Znf_ZZ"/>
</dbReference>
<name>A0AAD7UGX1_9STRA</name>
<dbReference type="InterPro" id="IPR043145">
    <property type="entry name" value="Znf_ZZ_sf"/>
</dbReference>
<dbReference type="Pfam" id="PF02810">
    <property type="entry name" value="SEC-C"/>
    <property type="match status" value="1"/>
</dbReference>